<dbReference type="GO" id="GO:0033743">
    <property type="term" value="F:peptide-methionine (R)-S-oxide reductase activity"/>
    <property type="evidence" value="ECO:0007669"/>
    <property type="project" value="UniProtKB-UniRule"/>
</dbReference>
<name>A0A4U8Z2J9_METTU</name>
<dbReference type="GO" id="GO:0008270">
    <property type="term" value="F:zinc ion binding"/>
    <property type="evidence" value="ECO:0007669"/>
    <property type="project" value="UniProtKB-UniRule"/>
</dbReference>
<dbReference type="GO" id="GO:0030091">
    <property type="term" value="P:protein repair"/>
    <property type="evidence" value="ECO:0007669"/>
    <property type="project" value="InterPro"/>
</dbReference>
<keyword evidence="3 6" id="KW-0862">Zinc</keyword>
<protein>
    <recommendedName>
        <fullName evidence="6">Peptide methionine sulfoxide reductase MsrB</fullName>
        <ecNumber evidence="6">1.8.4.12</ecNumber>
    </recommendedName>
    <alternativeName>
        <fullName evidence="6">Peptide-methionine (R)-S-oxide reductase</fullName>
    </alternativeName>
</protein>
<dbReference type="PROSITE" id="PS51790">
    <property type="entry name" value="MSRB"/>
    <property type="match status" value="1"/>
</dbReference>
<evidence type="ECO:0000256" key="1">
    <source>
        <dbReference type="ARBA" id="ARBA00007174"/>
    </source>
</evidence>
<dbReference type="KEGG" id="mtun:MTUNDRAET4_2672"/>
<keyword evidence="2 6" id="KW-0479">Metal-binding</keyword>
<dbReference type="EC" id="1.8.4.12" evidence="6"/>
<feature type="binding site" evidence="6">
    <location>
        <position position="109"/>
    </location>
    <ligand>
        <name>Zn(2+)</name>
        <dbReference type="ChEBI" id="CHEBI:29105"/>
    </ligand>
</feature>
<feature type="binding site" evidence="6">
    <location>
        <position position="161"/>
    </location>
    <ligand>
        <name>Zn(2+)</name>
        <dbReference type="ChEBI" id="CHEBI:29105"/>
    </ligand>
</feature>
<evidence type="ECO:0000313" key="9">
    <source>
        <dbReference type="Proteomes" id="UP000294360"/>
    </source>
</evidence>
<comment type="similarity">
    <text evidence="1 6">Belongs to the MsrB Met sulfoxide reductase family.</text>
</comment>
<evidence type="ECO:0000259" key="7">
    <source>
        <dbReference type="PROSITE" id="PS51790"/>
    </source>
</evidence>
<dbReference type="Gene3D" id="2.170.150.20">
    <property type="entry name" value="Peptide methionine sulfoxide reductase"/>
    <property type="match status" value="1"/>
</dbReference>
<comment type="cofactor">
    <cofactor evidence="6">
        <name>Zn(2+)</name>
        <dbReference type="ChEBI" id="CHEBI:29105"/>
    </cofactor>
    <text evidence="6">Binds 1 zinc ion per subunit. The zinc ion is important for the structural integrity of the protein.</text>
</comment>
<dbReference type="Pfam" id="PF01641">
    <property type="entry name" value="SelR"/>
    <property type="match status" value="1"/>
</dbReference>
<feature type="domain" description="MsrB" evidence="7">
    <location>
        <begin position="70"/>
        <end position="192"/>
    </location>
</feature>
<dbReference type="HAMAP" id="MF_01400">
    <property type="entry name" value="MsrB"/>
    <property type="match status" value="1"/>
</dbReference>
<evidence type="ECO:0000256" key="3">
    <source>
        <dbReference type="ARBA" id="ARBA00022833"/>
    </source>
</evidence>
<keyword evidence="4 6" id="KW-0560">Oxidoreductase</keyword>
<evidence type="ECO:0000256" key="6">
    <source>
        <dbReference type="HAMAP-Rule" id="MF_01400"/>
    </source>
</evidence>
<dbReference type="RefSeq" id="WP_134489962.1">
    <property type="nucleotide sequence ID" value="NZ_CP139089.1"/>
</dbReference>
<evidence type="ECO:0000256" key="4">
    <source>
        <dbReference type="ARBA" id="ARBA00023002"/>
    </source>
</evidence>
<dbReference type="PANTHER" id="PTHR10173:SF57">
    <property type="entry name" value="PEPTIDE-METHIONINE (R)-S-OXIDE REDUCTASE"/>
    <property type="match status" value="1"/>
</dbReference>
<feature type="active site" description="Nucleophile" evidence="6">
    <location>
        <position position="181"/>
    </location>
</feature>
<dbReference type="NCBIfam" id="TIGR00357">
    <property type="entry name" value="peptide-methionine (R)-S-oxide reductase MsrB"/>
    <property type="match status" value="1"/>
</dbReference>
<dbReference type="PANTHER" id="PTHR10173">
    <property type="entry name" value="METHIONINE SULFOXIDE REDUCTASE"/>
    <property type="match status" value="1"/>
</dbReference>
<dbReference type="InterPro" id="IPR028427">
    <property type="entry name" value="Met_Sox_Rdtase_MsrB"/>
</dbReference>
<evidence type="ECO:0000313" key="8">
    <source>
        <dbReference type="EMBL" id="VFU09559.1"/>
    </source>
</evidence>
<feature type="binding site" evidence="6">
    <location>
        <position position="112"/>
    </location>
    <ligand>
        <name>Zn(2+)</name>
        <dbReference type="ChEBI" id="CHEBI:29105"/>
    </ligand>
</feature>
<evidence type="ECO:0000256" key="2">
    <source>
        <dbReference type="ARBA" id="ARBA00022723"/>
    </source>
</evidence>
<dbReference type="AlphaFoldDB" id="A0A4U8Z2J9"/>
<comment type="catalytic activity">
    <reaction evidence="5 6">
        <text>L-methionyl-[protein] + [thioredoxin]-disulfide + H2O = L-methionyl-(R)-S-oxide-[protein] + [thioredoxin]-dithiol</text>
        <dbReference type="Rhea" id="RHEA:24164"/>
        <dbReference type="Rhea" id="RHEA-COMP:10698"/>
        <dbReference type="Rhea" id="RHEA-COMP:10700"/>
        <dbReference type="Rhea" id="RHEA-COMP:12313"/>
        <dbReference type="Rhea" id="RHEA-COMP:12314"/>
        <dbReference type="ChEBI" id="CHEBI:15377"/>
        <dbReference type="ChEBI" id="CHEBI:16044"/>
        <dbReference type="ChEBI" id="CHEBI:29950"/>
        <dbReference type="ChEBI" id="CHEBI:45764"/>
        <dbReference type="ChEBI" id="CHEBI:50058"/>
        <dbReference type="EC" id="1.8.4.12"/>
    </reaction>
</comment>
<dbReference type="InterPro" id="IPR002579">
    <property type="entry name" value="Met_Sox_Rdtase_MsrB_dom"/>
</dbReference>
<dbReference type="FunFam" id="2.170.150.20:FF:000001">
    <property type="entry name" value="Peptide methionine sulfoxide reductase MsrB"/>
    <property type="match status" value="1"/>
</dbReference>
<sequence>MRNLDPLKGATETRVDALRRLFILGSAPALFLFAATRTATASEDKVLIEEFNPAGESVGTKLVPKIVKSAAEWRMQLAPESYEVTRRAGTERAFTGAYWNQHGRGLYRCICCDAALFDSATKFESGTGWPSFWQPIAKTNVVESADHSFGFTRTAVSCRRCDAHLGHVFDDGPKPTGLRYCMNSAALRFVASAGA</sequence>
<dbReference type="EMBL" id="LR536450">
    <property type="protein sequence ID" value="VFU09559.1"/>
    <property type="molecule type" value="Genomic_DNA"/>
</dbReference>
<organism evidence="8 9">
    <name type="scientific">Methylocella tundrae</name>
    <dbReference type="NCBI Taxonomy" id="227605"/>
    <lineage>
        <taxon>Bacteria</taxon>
        <taxon>Pseudomonadati</taxon>
        <taxon>Pseudomonadota</taxon>
        <taxon>Alphaproteobacteria</taxon>
        <taxon>Hyphomicrobiales</taxon>
        <taxon>Beijerinckiaceae</taxon>
        <taxon>Methylocella</taxon>
    </lineage>
</organism>
<gene>
    <name evidence="6 8" type="primary">msrB</name>
    <name evidence="8" type="ORF">MTUNDRAET4_2672</name>
</gene>
<dbReference type="InterPro" id="IPR011057">
    <property type="entry name" value="Mss4-like_sf"/>
</dbReference>
<dbReference type="SUPFAM" id="SSF51316">
    <property type="entry name" value="Mss4-like"/>
    <property type="match status" value="1"/>
</dbReference>
<proteinExistence type="inferred from homology"/>
<dbReference type="Proteomes" id="UP000294360">
    <property type="component" value="Chromosome"/>
</dbReference>
<feature type="binding site" evidence="6">
    <location>
        <position position="158"/>
    </location>
    <ligand>
        <name>Zn(2+)</name>
        <dbReference type="ChEBI" id="CHEBI:29105"/>
    </ligand>
</feature>
<dbReference type="GO" id="GO:0005737">
    <property type="term" value="C:cytoplasm"/>
    <property type="evidence" value="ECO:0007669"/>
    <property type="project" value="TreeGrafter"/>
</dbReference>
<evidence type="ECO:0000256" key="5">
    <source>
        <dbReference type="ARBA" id="ARBA00048488"/>
    </source>
</evidence>
<dbReference type="OrthoDB" id="9785497at2"/>
<dbReference type="GO" id="GO:0006979">
    <property type="term" value="P:response to oxidative stress"/>
    <property type="evidence" value="ECO:0007669"/>
    <property type="project" value="InterPro"/>
</dbReference>
<accession>A0A4U8Z2J9</accession>
<reference evidence="8 9" key="1">
    <citation type="submission" date="2019-03" db="EMBL/GenBank/DDBJ databases">
        <authorList>
            <person name="Kox A.R. M."/>
        </authorList>
    </citation>
    <scope>NUCLEOTIDE SEQUENCE [LARGE SCALE GENOMIC DNA]</scope>
    <source>
        <strain evidence="8">MTUNDRAET4 annotated genome</strain>
    </source>
</reference>